<dbReference type="EMBL" id="JAPWDQ010000009">
    <property type="protein sequence ID" value="KAJ5480811.1"/>
    <property type="molecule type" value="Genomic_DNA"/>
</dbReference>
<dbReference type="GeneID" id="81626555"/>
<protein>
    <submittedName>
        <fullName evidence="2">Uncharacterized protein</fullName>
    </submittedName>
</protein>
<accession>A0A9W9X2X1</accession>
<sequence length="159" mass="17520">MTTHLPSPPPPEWVLTTSSSRGHKGPERWPSKPGPLHIRPVGGQLASSKSPAEGAQPPPPTRVPDSRGRTMIDGPTGDPTDGRDDQPLPPFFPSSSLVTCPRRALGPTRCQIHIHNPVFRRERRTHRAGRVGESHPGRVGVFRERENMSERTEEEGEDI</sequence>
<feature type="region of interest" description="Disordered" evidence="1">
    <location>
        <begin position="1"/>
        <end position="100"/>
    </location>
</feature>
<reference evidence="2" key="2">
    <citation type="journal article" date="2023" name="IMA Fungus">
        <title>Comparative genomic study of the Penicillium genus elucidates a diverse pangenome and 15 lateral gene transfer events.</title>
        <authorList>
            <person name="Petersen C."/>
            <person name="Sorensen T."/>
            <person name="Nielsen M.R."/>
            <person name="Sondergaard T.E."/>
            <person name="Sorensen J.L."/>
            <person name="Fitzpatrick D.A."/>
            <person name="Frisvad J.C."/>
            <person name="Nielsen K.L."/>
        </authorList>
    </citation>
    <scope>NUCLEOTIDE SEQUENCE</scope>
    <source>
        <strain evidence="2">IBT 30728</strain>
    </source>
</reference>
<dbReference type="AlphaFoldDB" id="A0A9W9X2X1"/>
<proteinExistence type="predicted"/>
<name>A0A9W9X2X1_9EURO</name>
<feature type="compositionally biased region" description="Basic and acidic residues" evidence="1">
    <location>
        <begin position="130"/>
        <end position="151"/>
    </location>
</feature>
<keyword evidence="3" id="KW-1185">Reference proteome</keyword>
<feature type="region of interest" description="Disordered" evidence="1">
    <location>
        <begin position="121"/>
        <end position="159"/>
    </location>
</feature>
<evidence type="ECO:0000256" key="1">
    <source>
        <dbReference type="SAM" id="MobiDB-lite"/>
    </source>
</evidence>
<evidence type="ECO:0000313" key="2">
    <source>
        <dbReference type="EMBL" id="KAJ5480811.1"/>
    </source>
</evidence>
<gene>
    <name evidence="2" type="ORF">N7539_006705</name>
</gene>
<organism evidence="2 3">
    <name type="scientific">Penicillium diatomitis</name>
    <dbReference type="NCBI Taxonomy" id="2819901"/>
    <lineage>
        <taxon>Eukaryota</taxon>
        <taxon>Fungi</taxon>
        <taxon>Dikarya</taxon>
        <taxon>Ascomycota</taxon>
        <taxon>Pezizomycotina</taxon>
        <taxon>Eurotiomycetes</taxon>
        <taxon>Eurotiomycetidae</taxon>
        <taxon>Eurotiales</taxon>
        <taxon>Aspergillaceae</taxon>
        <taxon>Penicillium</taxon>
    </lineage>
</organism>
<dbReference type="RefSeq" id="XP_056788241.1">
    <property type="nucleotide sequence ID" value="XM_056936306.1"/>
</dbReference>
<reference evidence="2" key="1">
    <citation type="submission" date="2022-12" db="EMBL/GenBank/DDBJ databases">
        <authorList>
            <person name="Petersen C."/>
        </authorList>
    </citation>
    <scope>NUCLEOTIDE SEQUENCE</scope>
    <source>
        <strain evidence="2">IBT 30728</strain>
    </source>
</reference>
<feature type="compositionally biased region" description="Pro residues" evidence="1">
    <location>
        <begin position="1"/>
        <end position="12"/>
    </location>
</feature>
<dbReference type="Proteomes" id="UP001148312">
    <property type="component" value="Unassembled WGS sequence"/>
</dbReference>
<comment type="caution">
    <text evidence="2">The sequence shown here is derived from an EMBL/GenBank/DDBJ whole genome shotgun (WGS) entry which is preliminary data.</text>
</comment>
<evidence type="ECO:0000313" key="3">
    <source>
        <dbReference type="Proteomes" id="UP001148312"/>
    </source>
</evidence>